<dbReference type="PROSITE" id="PS50893">
    <property type="entry name" value="ABC_TRANSPORTER_2"/>
    <property type="match status" value="1"/>
</dbReference>
<dbReference type="FunFam" id="3.40.50.300:FF:000221">
    <property type="entry name" value="Multidrug ABC transporter ATP-binding protein"/>
    <property type="match status" value="1"/>
</dbReference>
<dbReference type="AlphaFoldDB" id="A0A1Y6K634"/>
<feature type="transmembrane region" description="Helical" evidence="9">
    <location>
        <begin position="180"/>
        <end position="200"/>
    </location>
</feature>
<dbReference type="EMBL" id="LT859958">
    <property type="protein sequence ID" value="SMX54338.1"/>
    <property type="molecule type" value="Genomic_DNA"/>
</dbReference>
<evidence type="ECO:0000259" key="11">
    <source>
        <dbReference type="PROSITE" id="PS50929"/>
    </source>
</evidence>
<keyword evidence="3" id="KW-1003">Cell membrane</keyword>
<dbReference type="InterPro" id="IPR039421">
    <property type="entry name" value="Type_1_exporter"/>
</dbReference>
<keyword evidence="6" id="KW-0067">ATP-binding</keyword>
<dbReference type="SMART" id="SM00382">
    <property type="entry name" value="AAA"/>
    <property type="match status" value="1"/>
</dbReference>
<dbReference type="Gene3D" id="1.20.1560.10">
    <property type="entry name" value="ABC transporter type 1, transmembrane domain"/>
    <property type="match status" value="1"/>
</dbReference>
<dbReference type="Pfam" id="PF00005">
    <property type="entry name" value="ABC_tran"/>
    <property type="match status" value="1"/>
</dbReference>
<evidence type="ECO:0000313" key="13">
    <source>
        <dbReference type="Proteomes" id="UP000195514"/>
    </source>
</evidence>
<feature type="domain" description="ABC transporter" evidence="10">
    <location>
        <begin position="355"/>
        <end position="589"/>
    </location>
</feature>
<keyword evidence="4 9" id="KW-0812">Transmembrane</keyword>
<evidence type="ECO:0000256" key="4">
    <source>
        <dbReference type="ARBA" id="ARBA00022692"/>
    </source>
</evidence>
<evidence type="ECO:0000256" key="8">
    <source>
        <dbReference type="ARBA" id="ARBA00023136"/>
    </source>
</evidence>
<feature type="transmembrane region" description="Helical" evidence="9">
    <location>
        <begin position="39"/>
        <end position="61"/>
    </location>
</feature>
<keyword evidence="2" id="KW-0813">Transport</keyword>
<dbReference type="GO" id="GO:0005886">
    <property type="term" value="C:plasma membrane"/>
    <property type="evidence" value="ECO:0007669"/>
    <property type="project" value="UniProtKB-SubCell"/>
</dbReference>
<dbReference type="PANTHER" id="PTHR43394:SF1">
    <property type="entry name" value="ATP-BINDING CASSETTE SUB-FAMILY B MEMBER 10, MITOCHONDRIAL"/>
    <property type="match status" value="1"/>
</dbReference>
<evidence type="ECO:0000256" key="2">
    <source>
        <dbReference type="ARBA" id="ARBA00022448"/>
    </source>
</evidence>
<protein>
    <submittedName>
        <fullName evidence="12">Putative ABC transporter</fullName>
    </submittedName>
</protein>
<evidence type="ECO:0000256" key="7">
    <source>
        <dbReference type="ARBA" id="ARBA00022989"/>
    </source>
</evidence>
<keyword evidence="8 9" id="KW-0472">Membrane</keyword>
<gene>
    <name evidence="12" type="ORF">CFX1CAM_1273</name>
</gene>
<dbReference type="Gene3D" id="3.40.50.300">
    <property type="entry name" value="P-loop containing nucleotide triphosphate hydrolases"/>
    <property type="match status" value="1"/>
</dbReference>
<dbReference type="InterPro" id="IPR003439">
    <property type="entry name" value="ABC_transporter-like_ATP-bd"/>
</dbReference>
<keyword evidence="7 9" id="KW-1133">Transmembrane helix</keyword>
<dbReference type="PANTHER" id="PTHR43394">
    <property type="entry name" value="ATP-DEPENDENT PERMEASE MDL1, MITOCHONDRIAL"/>
    <property type="match status" value="1"/>
</dbReference>
<feature type="transmembrane region" description="Helical" evidence="9">
    <location>
        <begin position="156"/>
        <end position="174"/>
    </location>
</feature>
<sequence length="589" mass="65512">MSEKTIENVAEFSFTTKYKTRHNKPDVWILSHAIRQWHWLLLAIIGAASNAALASVVPIYIGKAFYEITQPVPSIQTIGSYALIIAISQILRGFLHFLRNFSFEVIAQNIERYVRQELFVNLLGKSMTFHNLQSVGDLMARATNDVREVNYMFSPGFNLVIGSINFLVLPLFIAPTYHPSLIIVPIAFIVLYIIALWHYLSILNPITRDVRESFGALNSRLSEAIDGVEIVKASAQEDAEIDLFGNNAFEYRDASIKQGDVESRFLPLLLLGITTAVGLAHALYLMQQNLITIGDVIGYFGVLSLLGFPTNVSLFAYSQISLGFAGARRILELINTENNLDQNIDGYSQPIQGAISFDNVSFGYVEDELSLKDISLEIKPGQTVAIVGQTGSGKTSLVKLINRTFDVQAGAVKIDGVDVRDWYLEALRNQISIIEQDVFLFSKSIADNIAFGKPEASREEIIQAAKEAQAHEFIMSFDNGYETIIGERGATLSGGQRQRLALARAFLTSPKILILDDSTSAIDSDTEDRIQKAIFRVAQGRTTLIITHRLSQIRWADLIVVLRKGQVVSMGSHTTLMQTSKSYQRIFSE</sequence>
<proteinExistence type="predicted"/>
<dbReference type="InterPro" id="IPR003593">
    <property type="entry name" value="AAA+_ATPase"/>
</dbReference>
<comment type="subcellular location">
    <subcellularLocation>
        <location evidence="1">Cell membrane</location>
        <topology evidence="1">Multi-pass membrane protein</topology>
    </subcellularLocation>
</comment>
<accession>A0A1Y6K634</accession>
<evidence type="ECO:0000259" key="10">
    <source>
        <dbReference type="PROSITE" id="PS50893"/>
    </source>
</evidence>
<feature type="transmembrane region" description="Helical" evidence="9">
    <location>
        <begin position="265"/>
        <end position="284"/>
    </location>
</feature>
<dbReference type="InterPro" id="IPR036640">
    <property type="entry name" value="ABC1_TM_sf"/>
</dbReference>
<dbReference type="InterPro" id="IPR027417">
    <property type="entry name" value="P-loop_NTPase"/>
</dbReference>
<dbReference type="PROSITE" id="PS00211">
    <property type="entry name" value="ABC_TRANSPORTER_1"/>
    <property type="match status" value="1"/>
</dbReference>
<dbReference type="InterPro" id="IPR017871">
    <property type="entry name" value="ABC_transporter-like_CS"/>
</dbReference>
<dbReference type="SUPFAM" id="SSF90123">
    <property type="entry name" value="ABC transporter transmembrane region"/>
    <property type="match status" value="1"/>
</dbReference>
<dbReference type="Proteomes" id="UP000195514">
    <property type="component" value="Chromosome I"/>
</dbReference>
<organism evidence="12 13">
    <name type="scientific">Candidatus Brevifilum fermentans</name>
    <dbReference type="NCBI Taxonomy" id="1986204"/>
    <lineage>
        <taxon>Bacteria</taxon>
        <taxon>Bacillati</taxon>
        <taxon>Chloroflexota</taxon>
        <taxon>Anaerolineae</taxon>
        <taxon>Anaerolineales</taxon>
        <taxon>Anaerolineaceae</taxon>
        <taxon>Candidatus Brevifilum</taxon>
    </lineage>
</organism>
<dbReference type="SUPFAM" id="SSF52540">
    <property type="entry name" value="P-loop containing nucleoside triphosphate hydrolases"/>
    <property type="match status" value="1"/>
</dbReference>
<feature type="domain" description="ABC transmembrane type-1" evidence="11">
    <location>
        <begin position="41"/>
        <end position="322"/>
    </location>
</feature>
<dbReference type="InterPro" id="IPR011527">
    <property type="entry name" value="ABC1_TM_dom"/>
</dbReference>
<dbReference type="CDD" id="cd07346">
    <property type="entry name" value="ABC_6TM_exporters"/>
    <property type="match status" value="1"/>
</dbReference>
<evidence type="ECO:0000256" key="3">
    <source>
        <dbReference type="ARBA" id="ARBA00022475"/>
    </source>
</evidence>
<evidence type="ECO:0000256" key="9">
    <source>
        <dbReference type="SAM" id="Phobius"/>
    </source>
</evidence>
<evidence type="ECO:0000313" key="12">
    <source>
        <dbReference type="EMBL" id="SMX54338.1"/>
    </source>
</evidence>
<dbReference type="GO" id="GO:0015421">
    <property type="term" value="F:ABC-type oligopeptide transporter activity"/>
    <property type="evidence" value="ECO:0007669"/>
    <property type="project" value="TreeGrafter"/>
</dbReference>
<dbReference type="GO" id="GO:0016887">
    <property type="term" value="F:ATP hydrolysis activity"/>
    <property type="evidence" value="ECO:0007669"/>
    <property type="project" value="InterPro"/>
</dbReference>
<dbReference type="PROSITE" id="PS50929">
    <property type="entry name" value="ABC_TM1F"/>
    <property type="match status" value="1"/>
</dbReference>
<dbReference type="RefSeq" id="WP_087862195.1">
    <property type="nucleotide sequence ID" value="NZ_LT859958.1"/>
</dbReference>
<feature type="transmembrane region" description="Helical" evidence="9">
    <location>
        <begin position="296"/>
        <end position="317"/>
    </location>
</feature>
<evidence type="ECO:0000256" key="5">
    <source>
        <dbReference type="ARBA" id="ARBA00022741"/>
    </source>
</evidence>
<keyword evidence="13" id="KW-1185">Reference proteome</keyword>
<reference evidence="13" key="1">
    <citation type="submission" date="2017-05" db="EMBL/GenBank/DDBJ databases">
        <authorList>
            <person name="Kirkegaard R."/>
            <person name="Mcilroy J S."/>
        </authorList>
    </citation>
    <scope>NUCLEOTIDE SEQUENCE [LARGE SCALE GENOMIC DNA]</scope>
</reference>
<evidence type="ECO:0000256" key="6">
    <source>
        <dbReference type="ARBA" id="ARBA00022840"/>
    </source>
</evidence>
<dbReference type="KEGG" id="abat:CFX1CAM_1273"/>
<dbReference type="Pfam" id="PF00664">
    <property type="entry name" value="ABC_membrane"/>
    <property type="match status" value="1"/>
</dbReference>
<dbReference type="GO" id="GO:0005524">
    <property type="term" value="F:ATP binding"/>
    <property type="evidence" value="ECO:0007669"/>
    <property type="project" value="UniProtKB-KW"/>
</dbReference>
<dbReference type="OrthoDB" id="9806127at2"/>
<name>A0A1Y6K634_9CHLR</name>
<keyword evidence="5" id="KW-0547">Nucleotide-binding</keyword>
<feature type="transmembrane region" description="Helical" evidence="9">
    <location>
        <begin position="81"/>
        <end position="98"/>
    </location>
</feature>
<evidence type="ECO:0000256" key="1">
    <source>
        <dbReference type="ARBA" id="ARBA00004651"/>
    </source>
</evidence>